<dbReference type="EMBL" id="GBXM01101978">
    <property type="protein sequence ID" value="JAH06599.1"/>
    <property type="molecule type" value="Transcribed_RNA"/>
</dbReference>
<protein>
    <submittedName>
        <fullName evidence="1">Uncharacterized protein</fullName>
    </submittedName>
</protein>
<organism evidence="1">
    <name type="scientific">Anguilla anguilla</name>
    <name type="common">European freshwater eel</name>
    <name type="synonym">Muraena anguilla</name>
    <dbReference type="NCBI Taxonomy" id="7936"/>
    <lineage>
        <taxon>Eukaryota</taxon>
        <taxon>Metazoa</taxon>
        <taxon>Chordata</taxon>
        <taxon>Craniata</taxon>
        <taxon>Vertebrata</taxon>
        <taxon>Euteleostomi</taxon>
        <taxon>Actinopterygii</taxon>
        <taxon>Neopterygii</taxon>
        <taxon>Teleostei</taxon>
        <taxon>Anguilliformes</taxon>
        <taxon>Anguillidae</taxon>
        <taxon>Anguilla</taxon>
    </lineage>
</organism>
<proteinExistence type="predicted"/>
<reference evidence="1" key="1">
    <citation type="submission" date="2014-11" db="EMBL/GenBank/DDBJ databases">
        <authorList>
            <person name="Amaro Gonzalez C."/>
        </authorList>
    </citation>
    <scope>NUCLEOTIDE SEQUENCE</scope>
</reference>
<sequence>MTFGMHILYTANKCNAMSDSSNLKSSKLTHVHDLPV</sequence>
<reference evidence="1" key="2">
    <citation type="journal article" date="2015" name="Fish Shellfish Immunol.">
        <title>Early steps in the European eel (Anguilla anguilla)-Vibrio vulnificus interaction in the gills: Role of the RtxA13 toxin.</title>
        <authorList>
            <person name="Callol A."/>
            <person name="Pajuelo D."/>
            <person name="Ebbesson L."/>
            <person name="Teles M."/>
            <person name="MacKenzie S."/>
            <person name="Amaro C."/>
        </authorList>
    </citation>
    <scope>NUCLEOTIDE SEQUENCE</scope>
</reference>
<evidence type="ECO:0000313" key="1">
    <source>
        <dbReference type="EMBL" id="JAH06599.1"/>
    </source>
</evidence>
<accession>A0A0E9PQ08</accession>
<name>A0A0E9PQ08_ANGAN</name>
<dbReference type="AlphaFoldDB" id="A0A0E9PQ08"/>